<organism evidence="1 2">
    <name type="scientific">Lindgomyces ingoldianus</name>
    <dbReference type="NCBI Taxonomy" id="673940"/>
    <lineage>
        <taxon>Eukaryota</taxon>
        <taxon>Fungi</taxon>
        <taxon>Dikarya</taxon>
        <taxon>Ascomycota</taxon>
        <taxon>Pezizomycotina</taxon>
        <taxon>Dothideomycetes</taxon>
        <taxon>Pleosporomycetidae</taxon>
        <taxon>Pleosporales</taxon>
        <taxon>Lindgomycetaceae</taxon>
        <taxon>Lindgomyces</taxon>
    </lineage>
</organism>
<gene>
    <name evidence="1" type="ORF">BDR25DRAFT_319230</name>
</gene>
<evidence type="ECO:0000313" key="1">
    <source>
        <dbReference type="EMBL" id="KAF2464512.1"/>
    </source>
</evidence>
<reference evidence="1" key="1">
    <citation type="journal article" date="2020" name="Stud. Mycol.">
        <title>101 Dothideomycetes genomes: a test case for predicting lifestyles and emergence of pathogens.</title>
        <authorList>
            <person name="Haridas S."/>
            <person name="Albert R."/>
            <person name="Binder M."/>
            <person name="Bloem J."/>
            <person name="Labutti K."/>
            <person name="Salamov A."/>
            <person name="Andreopoulos B."/>
            <person name="Baker S."/>
            <person name="Barry K."/>
            <person name="Bills G."/>
            <person name="Bluhm B."/>
            <person name="Cannon C."/>
            <person name="Castanera R."/>
            <person name="Culley D."/>
            <person name="Daum C."/>
            <person name="Ezra D."/>
            <person name="Gonzalez J."/>
            <person name="Henrissat B."/>
            <person name="Kuo A."/>
            <person name="Liang C."/>
            <person name="Lipzen A."/>
            <person name="Lutzoni F."/>
            <person name="Magnuson J."/>
            <person name="Mondo S."/>
            <person name="Nolan M."/>
            <person name="Ohm R."/>
            <person name="Pangilinan J."/>
            <person name="Park H.-J."/>
            <person name="Ramirez L."/>
            <person name="Alfaro M."/>
            <person name="Sun H."/>
            <person name="Tritt A."/>
            <person name="Yoshinaga Y."/>
            <person name="Zwiers L.-H."/>
            <person name="Turgeon B."/>
            <person name="Goodwin S."/>
            <person name="Spatafora J."/>
            <person name="Crous P."/>
            <person name="Grigoriev I."/>
        </authorList>
    </citation>
    <scope>NUCLEOTIDE SEQUENCE</scope>
    <source>
        <strain evidence="1">ATCC 200398</strain>
    </source>
</reference>
<proteinExistence type="predicted"/>
<name>A0ACB6QEG4_9PLEO</name>
<keyword evidence="2" id="KW-1185">Reference proteome</keyword>
<sequence>MSKETCTWPSIRMSKDMQNFNAEGAGEIMFNKVVNRVPNLGMTWNKDVNKELPTTLFKDASQTPKTSKNHNLPPRTPISSLVGVLEITALAPAAYTATDNHPCATQSILVHWGEGYRPLLPEQKSCPSV</sequence>
<comment type="caution">
    <text evidence="1">The sequence shown here is derived from an EMBL/GenBank/DDBJ whole genome shotgun (WGS) entry which is preliminary data.</text>
</comment>
<evidence type="ECO:0000313" key="2">
    <source>
        <dbReference type="Proteomes" id="UP000799755"/>
    </source>
</evidence>
<protein>
    <submittedName>
        <fullName evidence="1">Uncharacterized protein</fullName>
    </submittedName>
</protein>
<dbReference type="EMBL" id="MU003536">
    <property type="protein sequence ID" value="KAF2464512.1"/>
    <property type="molecule type" value="Genomic_DNA"/>
</dbReference>
<accession>A0ACB6QEG4</accession>
<dbReference type="Proteomes" id="UP000799755">
    <property type="component" value="Unassembled WGS sequence"/>
</dbReference>